<reference evidence="1" key="1">
    <citation type="submission" date="2023-03" db="EMBL/GenBank/DDBJ databases">
        <title>Andean soil-derived lignocellulolytic bacterial consortium as a source of novel taxa and putative plastic-active enzymes.</title>
        <authorList>
            <person name="Diaz-Garcia L."/>
            <person name="Chuvochina M."/>
            <person name="Feuerriegel G."/>
            <person name="Bunk B."/>
            <person name="Sproer C."/>
            <person name="Streit W.R."/>
            <person name="Rodriguez L.M."/>
            <person name="Overmann J."/>
            <person name="Jimenez D.J."/>
        </authorList>
    </citation>
    <scope>NUCLEOTIDE SEQUENCE</scope>
    <source>
        <strain evidence="1">MAG 2441</strain>
    </source>
</reference>
<gene>
    <name evidence="1" type="ORF">P0Y55_12755</name>
</gene>
<accession>A0AA95EY31</accession>
<sequence>MIPFSNCWPYDIVREDVYVQHCPFCPSQHILLPIKSDDVKSLYGGARKITLVFPCCHSRLRIIDADGDYLLSNRVLRRNEGLTKRNTDEGELSS</sequence>
<dbReference type="Proteomes" id="UP001178662">
    <property type="component" value="Chromosome"/>
</dbReference>
<proteinExistence type="predicted"/>
<evidence type="ECO:0000313" key="1">
    <source>
        <dbReference type="EMBL" id="WEK53448.1"/>
    </source>
</evidence>
<evidence type="ECO:0000313" key="2">
    <source>
        <dbReference type="Proteomes" id="UP001178662"/>
    </source>
</evidence>
<protein>
    <submittedName>
        <fullName evidence="1">Uncharacterized protein</fullName>
    </submittedName>
</protein>
<keyword evidence="2" id="KW-1185">Reference proteome</keyword>
<name>A0AA95EY31_9BACL</name>
<organism evidence="1 2">
    <name type="scientific">Candidatus Cohnella colombiensis</name>
    <dbReference type="NCBI Taxonomy" id="3121368"/>
    <lineage>
        <taxon>Bacteria</taxon>
        <taxon>Bacillati</taxon>
        <taxon>Bacillota</taxon>
        <taxon>Bacilli</taxon>
        <taxon>Bacillales</taxon>
        <taxon>Paenibacillaceae</taxon>
        <taxon>Cohnella</taxon>
    </lineage>
</organism>
<dbReference type="EMBL" id="CP119317">
    <property type="protein sequence ID" value="WEK53448.1"/>
    <property type="molecule type" value="Genomic_DNA"/>
</dbReference>
<dbReference type="AlphaFoldDB" id="A0AA95EY31"/>